<proteinExistence type="predicted"/>
<evidence type="ECO:0000313" key="3">
    <source>
        <dbReference type="EMBL" id="EQB30109.1"/>
    </source>
</evidence>
<organism evidence="3 4">
    <name type="scientific">Sphingobium ummariense RL-3</name>
    <dbReference type="NCBI Taxonomy" id="1346791"/>
    <lineage>
        <taxon>Bacteria</taxon>
        <taxon>Pseudomonadati</taxon>
        <taxon>Pseudomonadota</taxon>
        <taxon>Alphaproteobacteria</taxon>
        <taxon>Sphingomonadales</taxon>
        <taxon>Sphingomonadaceae</taxon>
        <taxon>Sphingobium</taxon>
    </lineage>
</organism>
<dbReference type="EMBL" id="AUWY01000126">
    <property type="protein sequence ID" value="EQB30109.1"/>
    <property type="molecule type" value="Genomic_DNA"/>
</dbReference>
<reference evidence="3 4" key="1">
    <citation type="journal article" date="2013" name="Genome Announc.">
        <title>Draft Genome Sequence of Sphingobium ummariense Strain RL-3, a Hexachlorocyclohexane-Degrading Bacterium.</title>
        <authorList>
            <person name="Kohli P."/>
            <person name="Dua A."/>
            <person name="Sangwan N."/>
            <person name="Oldach P."/>
            <person name="Khurana J.P."/>
            <person name="Lal R."/>
        </authorList>
    </citation>
    <scope>NUCLEOTIDE SEQUENCE [LARGE SCALE GENOMIC DNA]</scope>
    <source>
        <strain evidence="3 4">RL-3</strain>
    </source>
</reference>
<feature type="region of interest" description="Disordered" evidence="1">
    <location>
        <begin position="39"/>
        <end position="58"/>
    </location>
</feature>
<evidence type="ECO:0000256" key="1">
    <source>
        <dbReference type="SAM" id="MobiDB-lite"/>
    </source>
</evidence>
<evidence type="ECO:0000313" key="4">
    <source>
        <dbReference type="Proteomes" id="UP000015523"/>
    </source>
</evidence>
<keyword evidence="4" id="KW-1185">Reference proteome</keyword>
<keyword evidence="2" id="KW-0732">Signal</keyword>
<sequence>MGRLVKSNALSGLAAPATAALAGQHLYVVNTRFNRMDTNDAAPPFTTSKAPLATATAD</sequence>
<name>T0K0S5_9SPHN</name>
<dbReference type="RefSeq" id="WP_021319832.1">
    <property type="nucleotide sequence ID" value="NZ_AUWY01000126.1"/>
</dbReference>
<accession>T0K0S5</accession>
<feature type="chain" id="PRO_5004565684" evidence="2">
    <location>
        <begin position="23"/>
        <end position="58"/>
    </location>
</feature>
<dbReference type="PATRIC" id="fig|1346791.3.peg.4117"/>
<feature type="signal peptide" evidence="2">
    <location>
        <begin position="1"/>
        <end position="22"/>
    </location>
</feature>
<dbReference type="AlphaFoldDB" id="T0K0S5"/>
<dbReference type="Proteomes" id="UP000015523">
    <property type="component" value="Unassembled WGS sequence"/>
</dbReference>
<comment type="caution">
    <text evidence="3">The sequence shown here is derived from an EMBL/GenBank/DDBJ whole genome shotgun (WGS) entry which is preliminary data.</text>
</comment>
<evidence type="ECO:0000256" key="2">
    <source>
        <dbReference type="SAM" id="SignalP"/>
    </source>
</evidence>
<protein>
    <submittedName>
        <fullName evidence="3">Uncharacterized protein</fullName>
    </submittedName>
</protein>
<gene>
    <name evidence="3" type="ORF">M529_21290</name>
</gene>